<evidence type="ECO:0000313" key="7">
    <source>
        <dbReference type="Proteomes" id="UP001326613"/>
    </source>
</evidence>
<organism evidence="6 7">
    <name type="scientific">Candidatus Trichorickettsia mobilis</name>
    <dbReference type="NCBI Taxonomy" id="1346319"/>
    <lineage>
        <taxon>Bacteria</taxon>
        <taxon>Pseudomonadati</taxon>
        <taxon>Pseudomonadota</taxon>
        <taxon>Alphaproteobacteria</taxon>
        <taxon>Rickettsiales</taxon>
        <taxon>Rickettsiaceae</taxon>
        <taxon>Rickettsieae</taxon>
        <taxon>Candidatus Trichorickettsia</taxon>
    </lineage>
</organism>
<dbReference type="InterPro" id="IPR006127">
    <property type="entry name" value="ZnuA-like"/>
</dbReference>
<keyword evidence="4" id="KW-0732">Signal</keyword>
<keyword evidence="7" id="KW-1185">Reference proteome</keyword>
<keyword evidence="5" id="KW-0864">Zinc transport</keyword>
<keyword evidence="5" id="KW-0406">Ion transport</keyword>
<evidence type="ECO:0000256" key="5">
    <source>
        <dbReference type="ARBA" id="ARBA00022906"/>
    </source>
</evidence>
<evidence type="ECO:0000313" key="6">
    <source>
        <dbReference type="EMBL" id="WPY00782.1"/>
    </source>
</evidence>
<dbReference type="Pfam" id="PF01297">
    <property type="entry name" value="ZnuA"/>
    <property type="match status" value="1"/>
</dbReference>
<proteinExistence type="inferred from homology"/>
<comment type="similarity">
    <text evidence="1">Belongs to the bacterial solute-binding protein 9 family.</text>
</comment>
<dbReference type="Gene3D" id="3.40.50.1980">
    <property type="entry name" value="Nitrogenase molybdenum iron protein domain"/>
    <property type="match status" value="1"/>
</dbReference>
<dbReference type="PANTHER" id="PTHR42953:SF3">
    <property type="entry name" value="HIGH-AFFINITY ZINC UPTAKE SYSTEM PROTEIN ZNUA"/>
    <property type="match status" value="1"/>
</dbReference>
<evidence type="ECO:0000256" key="1">
    <source>
        <dbReference type="ARBA" id="ARBA00011028"/>
    </source>
</evidence>
<sequence length="278" mass="32039">MIRRIIQHLIIIAIALINITAIAKPKIITSIVPLASIVAMLMDNQAEISAIAVTQNCPHHYHIRPSDLQKIKHADIVIYIDDKFDGFIVKIVNNHNKNIIKLSNLPSIKFLTEDNQHNWHFWLNLSNVQALLEELAIIFVKSFPKLEKNILTNLDAAKLQLNELAQIKATALNNLTDVILLSDSAEHFFIDKYKIYKLYQPEYKSLKYMNNLEQLLANSVNKCIIISNEQNHKLYDKLAAAVIQIDSENWQLATVNARTFYDQYFRLIQAIMKCTDKY</sequence>
<evidence type="ECO:0000256" key="3">
    <source>
        <dbReference type="ARBA" id="ARBA00022448"/>
    </source>
</evidence>
<dbReference type="RefSeq" id="WP_323738823.1">
    <property type="nucleotide sequence ID" value="NZ_CP112932.1"/>
</dbReference>
<accession>A0ABZ0URW1</accession>
<dbReference type="SUPFAM" id="SSF53807">
    <property type="entry name" value="Helical backbone' metal receptor"/>
    <property type="match status" value="1"/>
</dbReference>
<gene>
    <name evidence="6" type="ORF">Trichorick_00669</name>
</gene>
<keyword evidence="5" id="KW-0862">Zinc</keyword>
<keyword evidence="3" id="KW-0813">Transport</keyword>
<dbReference type="EMBL" id="CP112932">
    <property type="protein sequence ID" value="WPY00782.1"/>
    <property type="molecule type" value="Genomic_DNA"/>
</dbReference>
<dbReference type="InterPro" id="IPR050492">
    <property type="entry name" value="Bact_metal-bind_prot9"/>
</dbReference>
<reference evidence="6 7" key="1">
    <citation type="submission" date="2022-10" db="EMBL/GenBank/DDBJ databases">
        <title>Host association and intracellularity evolved multiple times independently in the Rickettsiales.</title>
        <authorList>
            <person name="Castelli M."/>
            <person name="Nardi T."/>
            <person name="Gammuto L."/>
            <person name="Bellinzona G."/>
            <person name="Sabaneyeva E."/>
            <person name="Potekhin A."/>
            <person name="Serra V."/>
            <person name="Petroni G."/>
            <person name="Sassera D."/>
        </authorList>
    </citation>
    <scope>NUCLEOTIDE SEQUENCE [LARGE SCALE GENOMIC DNA]</scope>
    <source>
        <strain evidence="6 7">Kr 154-4</strain>
    </source>
</reference>
<dbReference type="PANTHER" id="PTHR42953">
    <property type="entry name" value="HIGH-AFFINITY ZINC UPTAKE SYSTEM PROTEIN ZNUA-RELATED"/>
    <property type="match status" value="1"/>
</dbReference>
<evidence type="ECO:0000256" key="4">
    <source>
        <dbReference type="ARBA" id="ARBA00022729"/>
    </source>
</evidence>
<protein>
    <recommendedName>
        <fullName evidence="2">High-affinity zinc uptake system protein ZnuA</fullName>
    </recommendedName>
</protein>
<dbReference type="Proteomes" id="UP001326613">
    <property type="component" value="Chromosome"/>
</dbReference>
<name>A0ABZ0URW1_9RICK</name>
<evidence type="ECO:0000256" key="2">
    <source>
        <dbReference type="ARBA" id="ARBA00015915"/>
    </source>
</evidence>